<dbReference type="GO" id="GO:0008965">
    <property type="term" value="F:phosphoenolpyruvate-protein phosphotransferase activity"/>
    <property type="evidence" value="ECO:0007669"/>
    <property type="project" value="UniProtKB-EC"/>
</dbReference>
<evidence type="ECO:0000256" key="8">
    <source>
        <dbReference type="ARBA" id="ARBA00022448"/>
    </source>
</evidence>
<feature type="domain" description="PEP-utilising enzyme C-terminal" evidence="22">
    <location>
        <begin position="246"/>
        <end position="532"/>
    </location>
</feature>
<evidence type="ECO:0000256" key="3">
    <source>
        <dbReference type="ARBA" id="ARBA00002728"/>
    </source>
</evidence>
<feature type="domain" description="PEP-utilising enzyme mobile" evidence="21">
    <location>
        <begin position="149"/>
        <end position="219"/>
    </location>
</feature>
<evidence type="ECO:0000256" key="15">
    <source>
        <dbReference type="ARBA" id="ARBA00022842"/>
    </source>
</evidence>
<evidence type="ECO:0000256" key="11">
    <source>
        <dbReference type="ARBA" id="ARBA00022679"/>
    </source>
</evidence>
<evidence type="ECO:0000256" key="10">
    <source>
        <dbReference type="ARBA" id="ARBA00022597"/>
    </source>
</evidence>
<evidence type="ECO:0000256" key="1">
    <source>
        <dbReference type="ARBA" id="ARBA00000683"/>
    </source>
</evidence>
<dbReference type="Pfam" id="PF00391">
    <property type="entry name" value="PEP-utilizers"/>
    <property type="match status" value="1"/>
</dbReference>
<feature type="binding site" evidence="20">
    <location>
        <position position="426"/>
    </location>
    <ligand>
        <name>Mg(2+)</name>
        <dbReference type="ChEBI" id="CHEBI:18420"/>
    </ligand>
</feature>
<keyword evidence="15 17" id="KW-0460">Magnesium</keyword>
<reference evidence="24 25" key="1">
    <citation type="submission" date="2020-08" db="EMBL/GenBank/DDBJ databases">
        <title>Genomic Encyclopedia of Type Strains, Phase IV (KMG-IV): sequencing the most valuable type-strain genomes for metagenomic binning, comparative biology and taxonomic classification.</title>
        <authorList>
            <person name="Goeker M."/>
        </authorList>
    </citation>
    <scope>NUCLEOTIDE SEQUENCE [LARGE SCALE GENOMIC DNA]</scope>
    <source>
        <strain evidence="24 25">DSM 17245</strain>
    </source>
</reference>
<keyword evidence="14 17" id="KW-0418">Kinase</keyword>
<evidence type="ECO:0000256" key="13">
    <source>
        <dbReference type="ARBA" id="ARBA00022723"/>
    </source>
</evidence>
<keyword evidence="13 17" id="KW-0479">Metal-binding</keyword>
<dbReference type="EMBL" id="JACHHH010000014">
    <property type="protein sequence ID" value="MBB6042280.1"/>
    <property type="molecule type" value="Genomic_DNA"/>
</dbReference>
<protein>
    <recommendedName>
        <fullName evidence="7 17">Phosphoenolpyruvate-protein phosphotransferase</fullName>
        <ecNumber evidence="6 17">2.7.3.9</ecNumber>
    </recommendedName>
    <alternativeName>
        <fullName evidence="16 17">Phosphotransferase system, enzyme I</fullName>
    </alternativeName>
</protein>
<dbReference type="SUPFAM" id="SSF52009">
    <property type="entry name" value="Phosphohistidine domain"/>
    <property type="match status" value="1"/>
</dbReference>
<dbReference type="InterPro" id="IPR015813">
    <property type="entry name" value="Pyrv/PenolPyrv_kinase-like_dom"/>
</dbReference>
<keyword evidence="12 17" id="KW-0598">Phosphotransferase system</keyword>
<comment type="caution">
    <text evidence="24">The sequence shown here is derived from an EMBL/GenBank/DDBJ whole genome shotgun (WGS) entry which is preliminary data.</text>
</comment>
<evidence type="ECO:0000259" key="23">
    <source>
        <dbReference type="Pfam" id="PF05524"/>
    </source>
</evidence>
<dbReference type="GO" id="GO:0009401">
    <property type="term" value="P:phosphoenolpyruvate-dependent sugar phosphotransferase system"/>
    <property type="evidence" value="ECO:0007669"/>
    <property type="project" value="UniProtKB-KW"/>
</dbReference>
<dbReference type="SUPFAM" id="SSF51621">
    <property type="entry name" value="Phosphoenolpyruvate/pyruvate domain"/>
    <property type="match status" value="1"/>
</dbReference>
<evidence type="ECO:0000313" key="24">
    <source>
        <dbReference type="EMBL" id="MBB6042280.1"/>
    </source>
</evidence>
<dbReference type="Proteomes" id="UP000522163">
    <property type="component" value="Unassembled WGS sequence"/>
</dbReference>
<evidence type="ECO:0000259" key="21">
    <source>
        <dbReference type="Pfam" id="PF00391"/>
    </source>
</evidence>
<dbReference type="InterPro" id="IPR006318">
    <property type="entry name" value="PTS_EI-like"/>
</dbReference>
<feature type="active site" description="Tele-phosphohistidine intermediate" evidence="18">
    <location>
        <position position="185"/>
    </location>
</feature>
<evidence type="ECO:0000256" key="16">
    <source>
        <dbReference type="ARBA" id="ARBA00033235"/>
    </source>
</evidence>
<dbReference type="GeneID" id="85015789"/>
<feature type="binding site" evidence="20">
    <location>
        <position position="450"/>
    </location>
    <ligand>
        <name>Mg(2+)</name>
        <dbReference type="ChEBI" id="CHEBI:18420"/>
    </ligand>
</feature>
<evidence type="ECO:0000256" key="4">
    <source>
        <dbReference type="ARBA" id="ARBA00004496"/>
    </source>
</evidence>
<keyword evidence="11 17" id="KW-0808">Transferase</keyword>
<dbReference type="Pfam" id="PF05524">
    <property type="entry name" value="PEP-utilisers_N"/>
    <property type="match status" value="1"/>
</dbReference>
<feature type="binding site" evidence="19">
    <location>
        <position position="460"/>
    </location>
    <ligand>
        <name>phosphoenolpyruvate</name>
        <dbReference type="ChEBI" id="CHEBI:58702"/>
    </ligand>
</feature>
<evidence type="ECO:0000256" key="19">
    <source>
        <dbReference type="PIRSR" id="PIRSR000732-2"/>
    </source>
</evidence>
<dbReference type="Pfam" id="PF02896">
    <property type="entry name" value="PEP-utilizers_C"/>
    <property type="match status" value="1"/>
</dbReference>
<comment type="cofactor">
    <cofactor evidence="2 17 20">
        <name>Mg(2+)</name>
        <dbReference type="ChEBI" id="CHEBI:18420"/>
    </cofactor>
</comment>
<evidence type="ECO:0000259" key="22">
    <source>
        <dbReference type="Pfam" id="PF02896"/>
    </source>
</evidence>
<evidence type="ECO:0000256" key="20">
    <source>
        <dbReference type="PIRSR" id="PIRSR000732-3"/>
    </source>
</evidence>
<feature type="binding site" evidence="19">
    <location>
        <position position="327"/>
    </location>
    <ligand>
        <name>phosphoenolpyruvate</name>
        <dbReference type="ChEBI" id="CHEBI:58702"/>
    </ligand>
</feature>
<evidence type="ECO:0000256" key="12">
    <source>
        <dbReference type="ARBA" id="ARBA00022683"/>
    </source>
</evidence>
<dbReference type="GO" id="GO:0005737">
    <property type="term" value="C:cytoplasm"/>
    <property type="evidence" value="ECO:0007669"/>
    <property type="project" value="UniProtKB-SubCell"/>
</dbReference>
<keyword evidence="10 17" id="KW-0762">Sugar transport</keyword>
<dbReference type="PIRSF" id="PIRSF000732">
    <property type="entry name" value="PTS_enzyme_I"/>
    <property type="match status" value="1"/>
</dbReference>
<dbReference type="InterPro" id="IPR040442">
    <property type="entry name" value="Pyrv_kinase-like_dom_sf"/>
</dbReference>
<accession>A0A7W9SIY0</accession>
<dbReference type="PRINTS" id="PR01736">
    <property type="entry name" value="PHPHTRNFRASE"/>
</dbReference>
<keyword evidence="9 17" id="KW-0963">Cytoplasm</keyword>
<evidence type="ECO:0000256" key="6">
    <source>
        <dbReference type="ARBA" id="ARBA00012232"/>
    </source>
</evidence>
<evidence type="ECO:0000256" key="7">
    <source>
        <dbReference type="ARBA" id="ARBA00016544"/>
    </source>
</evidence>
<dbReference type="InterPro" id="IPR023151">
    <property type="entry name" value="PEP_util_CS"/>
</dbReference>
<feature type="domain" description="Phosphotransferase system enzyme I N-terminal" evidence="23">
    <location>
        <begin position="5"/>
        <end position="125"/>
    </location>
</feature>
<dbReference type="InterPro" id="IPR036637">
    <property type="entry name" value="Phosphohistidine_dom_sf"/>
</dbReference>
<evidence type="ECO:0000256" key="2">
    <source>
        <dbReference type="ARBA" id="ARBA00001946"/>
    </source>
</evidence>
<dbReference type="Gene3D" id="1.10.274.10">
    <property type="entry name" value="PtsI, HPr-binding domain"/>
    <property type="match status" value="1"/>
</dbReference>
<dbReference type="NCBIfam" id="TIGR01417">
    <property type="entry name" value="PTS_I_fam"/>
    <property type="match status" value="1"/>
</dbReference>
<feature type="active site" description="Proton donor" evidence="18">
    <location>
        <position position="497"/>
    </location>
</feature>
<evidence type="ECO:0000256" key="17">
    <source>
        <dbReference type="PIRNR" id="PIRNR000732"/>
    </source>
</evidence>
<gene>
    <name evidence="24" type="ORF">HNQ46_002276</name>
</gene>
<feature type="binding site" evidence="19">
    <location>
        <begin position="449"/>
        <end position="450"/>
    </location>
    <ligand>
        <name>phosphoenolpyruvate</name>
        <dbReference type="ChEBI" id="CHEBI:58702"/>
    </ligand>
</feature>
<evidence type="ECO:0000256" key="18">
    <source>
        <dbReference type="PIRSR" id="PIRSR000732-1"/>
    </source>
</evidence>
<comment type="similarity">
    <text evidence="5 17">Belongs to the PEP-utilizing enzyme family.</text>
</comment>
<comment type="function">
    <text evidence="3 17">General (non sugar-specific) component of the phosphoenolpyruvate-dependent sugar phosphotransferase system (sugar PTS). This major carbohydrate active-transport system catalyzes the phosphorylation of incoming sugar substrates concomitantly with their translocation across the cell membrane. Enzyme I transfers the phosphoryl group from phosphoenolpyruvate (PEP) to the phosphoryl carrier protein (HPr).</text>
</comment>
<proteinExistence type="inferred from homology"/>
<dbReference type="PROSITE" id="PS00742">
    <property type="entry name" value="PEP_ENZYMES_2"/>
    <property type="match status" value="1"/>
</dbReference>
<dbReference type="InterPro" id="IPR036618">
    <property type="entry name" value="PtsI_HPr-bd_sf"/>
</dbReference>
<comment type="catalytic activity">
    <reaction evidence="1 17">
        <text>L-histidyl-[protein] + phosphoenolpyruvate = N(pros)-phospho-L-histidyl-[protein] + pyruvate</text>
        <dbReference type="Rhea" id="RHEA:23880"/>
        <dbReference type="Rhea" id="RHEA-COMP:9745"/>
        <dbReference type="Rhea" id="RHEA-COMP:9746"/>
        <dbReference type="ChEBI" id="CHEBI:15361"/>
        <dbReference type="ChEBI" id="CHEBI:29979"/>
        <dbReference type="ChEBI" id="CHEBI:58702"/>
        <dbReference type="ChEBI" id="CHEBI:64837"/>
        <dbReference type="EC" id="2.7.3.9"/>
    </reaction>
</comment>
<dbReference type="GO" id="GO:0016301">
    <property type="term" value="F:kinase activity"/>
    <property type="evidence" value="ECO:0007669"/>
    <property type="project" value="UniProtKB-KW"/>
</dbReference>
<dbReference type="InterPro" id="IPR008279">
    <property type="entry name" value="PEP-util_enz_mobile_dom"/>
</dbReference>
<dbReference type="AlphaFoldDB" id="A0A7W9SIY0"/>
<evidence type="ECO:0000256" key="9">
    <source>
        <dbReference type="ARBA" id="ARBA00022490"/>
    </source>
</evidence>
<dbReference type="PANTHER" id="PTHR46244:SF3">
    <property type="entry name" value="PHOSPHOENOLPYRUVATE-PROTEIN PHOSPHOTRANSFERASE"/>
    <property type="match status" value="1"/>
</dbReference>
<dbReference type="Gene3D" id="3.20.20.60">
    <property type="entry name" value="Phosphoenolpyruvate-binding domains"/>
    <property type="match status" value="1"/>
</dbReference>
<name>A0A7W9SIY0_9FIRM</name>
<keyword evidence="8 17" id="KW-0813">Transport</keyword>
<feature type="binding site" evidence="19">
    <location>
        <position position="291"/>
    </location>
    <ligand>
        <name>phosphoenolpyruvate</name>
        <dbReference type="ChEBI" id="CHEBI:58702"/>
    </ligand>
</feature>
<evidence type="ECO:0000313" key="25">
    <source>
        <dbReference type="Proteomes" id="UP000522163"/>
    </source>
</evidence>
<dbReference type="PANTHER" id="PTHR46244">
    <property type="entry name" value="PHOSPHOENOLPYRUVATE-PROTEIN PHOSPHOTRANSFERASE"/>
    <property type="match status" value="1"/>
</dbReference>
<comment type="subcellular location">
    <subcellularLocation>
        <location evidence="4 17">Cytoplasm</location>
    </subcellularLocation>
</comment>
<evidence type="ECO:0000256" key="5">
    <source>
        <dbReference type="ARBA" id="ARBA00007837"/>
    </source>
</evidence>
<dbReference type="RefSeq" id="WP_183684766.1">
    <property type="nucleotide sequence ID" value="NZ_JACHHH010000014.1"/>
</dbReference>
<dbReference type="GO" id="GO:0046872">
    <property type="term" value="F:metal ion binding"/>
    <property type="evidence" value="ECO:0007669"/>
    <property type="project" value="UniProtKB-KW"/>
</dbReference>
<sequence length="545" mass="61439">MKILEGLSAFSGIAMGPVHFKRKLQFSYLKKSGEGIEEEKRRGKEAFLKSIAKEEEFYQKALLEMQNEDAKIFSVHALMLSDEILQNSVFSLVQKGHTMEYAVKKAFTKQEKLFRRMEDPYFRERAEDMQDILNLMLSILSGKEVATKEEPCVLLAEDLGPSDTIRFPKDKLLGFITEKGSLQSHTAILAASLGIPALVQCKGLRGIEDGEYCIIDGEKAVAYFSPTEEVLAYYRELMEKKKEERQELEKLRDEECVSLDGKHIKLYGNMSSPVDAKKLLKSGAEGIGLYRTEFLFLEEGKLPSEETQFQSYREILEEMKGREVIIRTCDLGADKILSYHAGAKEENPALGLRGIRFCLTEKEMFCTQIRALLRASAYGKLSVMLPMISSLEEVRESKALFHKCRTELEKQGVPMAERIPLGVMIETPAAVFIAEDLAKELDFFSIGTNDLSQYLLAIDRQNAMVHSFYHKKHPAILRAIKEVAEKGKQAGISVGVCGEFAADPDFTAFFLHLGVDKLSMNGPSILPIKKKILCCDSSKEYDRIP</sequence>
<dbReference type="InterPro" id="IPR050499">
    <property type="entry name" value="PEP-utilizing_PTS_enzyme"/>
</dbReference>
<dbReference type="InterPro" id="IPR008731">
    <property type="entry name" value="PTS_EIN"/>
</dbReference>
<dbReference type="Gene3D" id="3.50.30.10">
    <property type="entry name" value="Phosphohistidine domain"/>
    <property type="match status" value="1"/>
</dbReference>
<dbReference type="InterPro" id="IPR000121">
    <property type="entry name" value="PEP_util_C"/>
</dbReference>
<dbReference type="SUPFAM" id="SSF47831">
    <property type="entry name" value="Enzyme I of the PEP:sugar phosphotransferase system HPr-binding (sub)domain"/>
    <property type="match status" value="1"/>
</dbReference>
<evidence type="ECO:0000256" key="14">
    <source>
        <dbReference type="ARBA" id="ARBA00022777"/>
    </source>
</evidence>
<dbReference type="InterPro" id="IPR024692">
    <property type="entry name" value="PTS_EI"/>
</dbReference>
<organism evidence="24 25">
    <name type="scientific">Oribacterium sinus</name>
    <dbReference type="NCBI Taxonomy" id="237576"/>
    <lineage>
        <taxon>Bacteria</taxon>
        <taxon>Bacillati</taxon>
        <taxon>Bacillota</taxon>
        <taxon>Clostridia</taxon>
        <taxon>Lachnospirales</taxon>
        <taxon>Lachnospiraceae</taxon>
        <taxon>Oribacterium</taxon>
    </lineage>
</organism>
<dbReference type="EC" id="2.7.3.9" evidence="6 17"/>